<sequence length="943" mass="105662">MKDLPIIEQQSQKPKAAILSHTSLLAGELSNALQTLQIEAQLIFLPSALGDVSRSSLTHQHTRVSSITQAKTQGIDYLFYLYPSLGAISPHEYERFFYNTPPQSKIIIIDNFRNQAKTDQLITYLRNHNFRVALLTDVFGPLTTPQYTNPALSHISHALNHQSLELMDTGQTPLYPTYSQDVVKGIIKAIFSGNTQSQSYLLSTLEPISELSFSQHLKTHSAEILDHTPPIEYISPAPNPPVLPDPNQIIATQAQLNWSPDTDLDIAISETLAISHEVYSPPINESLTQETRPPLSPTPNQSVQSDQVNDIPPKPSLTKSPNYFDLAKKPKTKKRKKALLLFLSVVFIVFLLPLISLYITITQGISQFSQSYAYLEQGRYQQSQTAAQKSKSSFIRARVTLGITKKLIPLFPKTKYDKYDQQLDIAVRLSDILSLTSTTLVKADQLYSIITNTNTGNFHSANSDLKVSLDSLYQHLSLVQASVDQVDFNSNLFAYDKLKTAKDNLPEMRKTTEQALKLVSILPDLIAQEQPQTHLLLLQNNLELRPAGGLVAVAGLLTFTNGRLTNFQTYNVPTLDSQLDGIVTPPPDIATYLGEDRWFLRDSNWSAHFPSSALQAQWFVDKMLNRPTNGVIAVDLYALQELIKATGPVLIPEQTNPITSDNLLENIQFGNQDNESDSQQTQLLLSLANSIISKLQEKQIHLITLSTVLTKSLSENHLLIYSDQPSIQSMLSTYNWDGSINNPSCPSRFNQQNCTTQTFSLIEANVGINQSNYYLDRRFNHQVNIGQQGQIDHTITIDYTNNSPNNSWPGGKYKTFTRIYTPLHSQLISTNFAGQEIQPVRITPNLELGLQEIAYIYEISPQTESSLIISLRSSQIFNLTQLPGTLAVNWEKQPGTNKDPVSVTFNYPQNLTPRQISQPATTQNQQTIFHNQLLQDTIFAIQF</sequence>
<feature type="region of interest" description="Disordered" evidence="1">
    <location>
        <begin position="284"/>
        <end position="325"/>
    </location>
</feature>
<dbReference type="RefSeq" id="WP_161931601.1">
    <property type="nucleotide sequence ID" value="NZ_CP047901.1"/>
</dbReference>
<dbReference type="KEGG" id="caqa:MICH65_0229"/>
<evidence type="ECO:0000256" key="2">
    <source>
        <dbReference type="SAM" id="Phobius"/>
    </source>
</evidence>
<keyword evidence="2" id="KW-0812">Transmembrane</keyword>
<reference evidence="4" key="1">
    <citation type="journal article" date="2020" name="Microorganisms">
        <title>Complete Genome of a Member of a New Bacterial Lineage in the Microgenomates Group Reveals an Unusual Nucleotide Composition Disparity Between Two Strands of DNA and Limited Metabolic Potential.</title>
        <authorList>
            <person name="Kadnikov V.V."/>
            <person name="Mardanov A.V."/>
            <person name="Beletsky A.V."/>
            <person name="Karnachuk O.V."/>
            <person name="Ravin N.V."/>
        </authorList>
    </citation>
    <scope>NUCLEOTIDE SEQUENCE [LARGE SCALE GENOMIC DNA]</scope>
</reference>
<gene>
    <name evidence="3" type="ORF">MICH65_0229</name>
</gene>
<dbReference type="EMBL" id="CP047901">
    <property type="protein sequence ID" value="QHO63210.1"/>
    <property type="molecule type" value="Genomic_DNA"/>
</dbReference>
<evidence type="ECO:0000256" key="1">
    <source>
        <dbReference type="SAM" id="MobiDB-lite"/>
    </source>
</evidence>
<organism evidence="3 4">
    <name type="scientific">Candidatus Chazhemtobacterium aquaticus</name>
    <dbReference type="NCBI Taxonomy" id="2715735"/>
    <lineage>
        <taxon>Bacteria</taxon>
        <taxon>Candidatus Chazhemtobacteraceae</taxon>
        <taxon>Candidatus Chazhemtobacterium</taxon>
    </lineage>
</organism>
<evidence type="ECO:0008006" key="5">
    <source>
        <dbReference type="Google" id="ProtNLM"/>
    </source>
</evidence>
<name>A0A857N9Y1_9BACT</name>
<dbReference type="Proteomes" id="UP000463983">
    <property type="component" value="Chromosome"/>
</dbReference>
<dbReference type="AlphaFoldDB" id="A0A857N9Y1"/>
<keyword evidence="2" id="KW-0472">Membrane</keyword>
<evidence type="ECO:0000313" key="4">
    <source>
        <dbReference type="Proteomes" id="UP000463983"/>
    </source>
</evidence>
<keyword evidence="4" id="KW-1185">Reference proteome</keyword>
<dbReference type="InterPro" id="IPR025101">
    <property type="entry name" value="DUF4012"/>
</dbReference>
<evidence type="ECO:0000313" key="3">
    <source>
        <dbReference type="EMBL" id="QHO63210.1"/>
    </source>
</evidence>
<protein>
    <recommendedName>
        <fullName evidence="5">DUF4012 domain-containing protein</fullName>
    </recommendedName>
</protein>
<proteinExistence type="predicted"/>
<dbReference type="SUPFAM" id="SSF51735">
    <property type="entry name" value="NAD(P)-binding Rossmann-fold domains"/>
    <property type="match status" value="1"/>
</dbReference>
<accession>A0A857N9Y1</accession>
<dbReference type="Pfam" id="PF13196">
    <property type="entry name" value="DUF4012"/>
    <property type="match status" value="1"/>
</dbReference>
<feature type="compositionally biased region" description="Polar residues" evidence="1">
    <location>
        <begin position="298"/>
        <end position="308"/>
    </location>
</feature>
<feature type="transmembrane region" description="Helical" evidence="2">
    <location>
        <begin position="338"/>
        <end position="361"/>
    </location>
</feature>
<dbReference type="InterPro" id="IPR036291">
    <property type="entry name" value="NAD(P)-bd_dom_sf"/>
</dbReference>
<dbReference type="Gene3D" id="3.40.50.720">
    <property type="entry name" value="NAD(P)-binding Rossmann-like Domain"/>
    <property type="match status" value="1"/>
</dbReference>
<keyword evidence="2" id="KW-1133">Transmembrane helix</keyword>